<protein>
    <submittedName>
        <fullName evidence="1">Uncharacterized protein</fullName>
    </submittedName>
</protein>
<accession>A0A7U3NK08</accession>
<name>A0A7U3NK08_9CAUD</name>
<dbReference type="EMBL" id="MW084976">
    <property type="protein sequence ID" value="QOV08436.1"/>
    <property type="molecule type" value="Genomic_DNA"/>
</dbReference>
<evidence type="ECO:0000313" key="2">
    <source>
        <dbReference type="Proteomes" id="UP000594029"/>
    </source>
</evidence>
<proteinExistence type="predicted"/>
<reference evidence="1 2" key="1">
    <citation type="submission" date="2020-10" db="EMBL/GenBank/DDBJ databases">
        <authorList>
            <person name="Kazantseva O.A."/>
            <person name="Piligrimova E.G."/>
            <person name="Shadrin A.M."/>
        </authorList>
    </citation>
    <scope>NUCLEOTIDE SEQUENCE [LARGE SCALE GENOMIC DNA]</scope>
</reference>
<evidence type="ECO:0000313" key="1">
    <source>
        <dbReference type="EMBL" id="QOV08436.1"/>
    </source>
</evidence>
<keyword evidence="2" id="KW-1185">Reference proteome</keyword>
<gene>
    <name evidence="1" type="ORF">Kirov_237</name>
</gene>
<organism evidence="1 2">
    <name type="scientific">Bacillus phage Kirov</name>
    <dbReference type="NCBI Taxonomy" id="2783539"/>
    <lineage>
        <taxon>Viruses</taxon>
        <taxon>Duplodnaviria</taxon>
        <taxon>Heunggongvirae</taxon>
        <taxon>Uroviricota</taxon>
        <taxon>Caudoviricetes</taxon>
        <taxon>Andregratiavirinae</taxon>
        <taxon>Kirovvirus</taxon>
        <taxon>Kirovvirus kirov</taxon>
    </lineage>
</organism>
<dbReference type="Proteomes" id="UP000594029">
    <property type="component" value="Segment"/>
</dbReference>
<sequence length="46" mass="5671">MIMFQKEFDSYLEMIEYLSETRVDKANFEFNAGKEKWILNTVIFDW</sequence>